<dbReference type="GeneID" id="10326665"/>
<name>E3SIS7_9CAUD</name>
<evidence type="ECO:0000313" key="2">
    <source>
        <dbReference type="Proteomes" id="UP000006524"/>
    </source>
</evidence>
<keyword evidence="2" id="KW-1185">Reference proteome</keyword>
<organism evidence="1 2">
    <name type="scientific">Synechococcus phage S-SM2</name>
    <dbReference type="NCBI Taxonomy" id="444860"/>
    <lineage>
        <taxon>Viruses</taxon>
        <taxon>Duplodnaviria</taxon>
        <taxon>Heunggongvirae</taxon>
        <taxon>Uroviricota</taxon>
        <taxon>Caudoviricetes</taxon>
        <taxon>Pantevenvirales</taxon>
        <taxon>Kyanoviridae</taxon>
        <taxon>Nilusvirus</taxon>
        <taxon>Nilusvirus ssm2</taxon>
    </lineage>
</organism>
<gene>
    <name evidence="1" type="ORF">SSM2_033</name>
</gene>
<dbReference type="EMBL" id="GU071095">
    <property type="protein sequence ID" value="ADO97375.1"/>
    <property type="molecule type" value="Genomic_DNA"/>
</dbReference>
<dbReference type="Proteomes" id="UP000006524">
    <property type="component" value="Segment"/>
</dbReference>
<accession>E3SIS7</accession>
<evidence type="ECO:0008006" key="3">
    <source>
        <dbReference type="Google" id="ProtNLM"/>
    </source>
</evidence>
<sequence length="186" mass="18504">MAEVFSNSLTRAAGIVTSYGGSTIGAGVTIIEITTTTNAGIGVSQLVDNANFIAGTLVHSVTAVSGGVSTVRCTTTSTNTASAGSQTVKYLGPTTAYTSPSGTKTILVGGTFANNTNNQVAVTVELYDQSTGVGVGLASKIPVPAGSSFVISDTGKTVIEGLDELRVYSDAGSAIDVSLSVLTGVN</sequence>
<dbReference type="RefSeq" id="YP_004322189.1">
    <property type="nucleotide sequence ID" value="NC_015279.1"/>
</dbReference>
<evidence type="ECO:0000313" key="1">
    <source>
        <dbReference type="EMBL" id="ADO97375.1"/>
    </source>
</evidence>
<dbReference type="OrthoDB" id="38915at10239"/>
<dbReference type="KEGG" id="vg:10326665"/>
<protein>
    <recommendedName>
        <fullName evidence="3">Virion structural protein</fullName>
    </recommendedName>
</protein>
<proteinExistence type="predicted"/>
<reference evidence="1 2" key="1">
    <citation type="journal article" date="2010" name="Environ. Microbiol.">
        <title>Genomic analysis of oceanic cyanobacterial myoviruses compared with T4-like myoviruses from diverse hosts and environments.</title>
        <authorList>
            <person name="Sullivan M.B."/>
            <person name="Huang K.H."/>
            <person name="Ignacio-Espinoza J.C."/>
            <person name="Berlin A.M."/>
            <person name="Kelly L."/>
            <person name="Weigele P.R."/>
            <person name="DeFrancesco A.S."/>
            <person name="Kern S.E."/>
            <person name="Thompson L.R."/>
            <person name="Young S."/>
            <person name="Yandava C."/>
            <person name="Fu R."/>
            <person name="Krastins B."/>
            <person name="Chase M."/>
            <person name="Sarracino D."/>
            <person name="Osburne M.S."/>
            <person name="Henn M.R."/>
            <person name="Chisholm S.W."/>
        </authorList>
    </citation>
    <scope>NUCLEOTIDE SEQUENCE [LARGE SCALE GENOMIC DNA]</scope>
    <source>
        <strain evidence="1">8017-1</strain>
    </source>
</reference>